<dbReference type="GO" id="GO:0015074">
    <property type="term" value="P:DNA integration"/>
    <property type="evidence" value="ECO:0007669"/>
    <property type="project" value="UniProtKB-KW"/>
</dbReference>
<evidence type="ECO:0000313" key="7">
    <source>
        <dbReference type="EMBL" id="RKO77214.1"/>
    </source>
</evidence>
<dbReference type="Gene3D" id="1.10.443.10">
    <property type="entry name" value="Intergrase catalytic core"/>
    <property type="match status" value="1"/>
</dbReference>
<keyword evidence="3" id="KW-0233">DNA recombination</keyword>
<evidence type="ECO:0000313" key="8">
    <source>
        <dbReference type="Proteomes" id="UP000269665"/>
    </source>
</evidence>
<evidence type="ECO:0000259" key="6">
    <source>
        <dbReference type="PROSITE" id="PS51900"/>
    </source>
</evidence>
<protein>
    <submittedName>
        <fullName evidence="7">Integrase</fullName>
    </submittedName>
</protein>
<keyword evidence="2 4" id="KW-0238">DNA-binding</keyword>
<dbReference type="GO" id="GO:0006310">
    <property type="term" value="P:DNA recombination"/>
    <property type="evidence" value="ECO:0007669"/>
    <property type="project" value="UniProtKB-KW"/>
</dbReference>
<sequence>MTVRKKDDGKWLCECYPSGRNGRRVRKQFATKGEAIAFEKHIMSEVDSKPWLGEREDNRTLSELIKLWYDVHGVTLSSGISRLQKLSIICESLGDPIASSVTGKDVAEHRKKRLAGEVYRKDNNIFLKPASLSTINLECTALTTVYNRLKKLQYIKYQNPIQDLDPFKVKQGELSFLRGSEVKALLDACDRYGNQDLTTVVKICLSTGCRWNEAALMTGTQIIPYRITFIHTKSGKNRTVPITKELYDSIPKKRGRLFENVYKRFKSVLKMAKITLPKNQFTHVLRHTFASHFMMNGGNILVLKEILGHSEITMTMIYAHFSPNHLEDATTKNPVVALGD</sequence>
<dbReference type="InterPro" id="IPR050090">
    <property type="entry name" value="Tyrosine_recombinase_XerCD"/>
</dbReference>
<dbReference type="Proteomes" id="UP000269665">
    <property type="component" value="Unassembled WGS sequence"/>
</dbReference>
<dbReference type="CDD" id="cd00796">
    <property type="entry name" value="INT_Rci_Hp1_C"/>
    <property type="match status" value="1"/>
</dbReference>
<dbReference type="SUPFAM" id="SSF56349">
    <property type="entry name" value="DNA breaking-rejoining enzymes"/>
    <property type="match status" value="1"/>
</dbReference>
<evidence type="ECO:0000259" key="5">
    <source>
        <dbReference type="PROSITE" id="PS51898"/>
    </source>
</evidence>
<keyword evidence="1" id="KW-0229">DNA integration</keyword>
<name>A0A8B3FEG0_PECPM</name>
<gene>
    <name evidence="7" type="ORF">C5E00_10660</name>
</gene>
<feature type="domain" description="Tyr recombinase" evidence="5">
    <location>
        <begin position="172"/>
        <end position="331"/>
    </location>
</feature>
<dbReference type="InterPro" id="IPR013762">
    <property type="entry name" value="Integrase-like_cat_sf"/>
</dbReference>
<dbReference type="GO" id="GO:0003677">
    <property type="term" value="F:DNA binding"/>
    <property type="evidence" value="ECO:0007669"/>
    <property type="project" value="UniProtKB-UniRule"/>
</dbReference>
<dbReference type="Pfam" id="PF00589">
    <property type="entry name" value="Phage_integrase"/>
    <property type="match status" value="1"/>
</dbReference>
<proteinExistence type="predicted"/>
<dbReference type="InterPro" id="IPR002104">
    <property type="entry name" value="Integrase_catalytic"/>
</dbReference>
<evidence type="ECO:0000256" key="4">
    <source>
        <dbReference type="PROSITE-ProRule" id="PRU01248"/>
    </source>
</evidence>
<feature type="domain" description="Core-binding (CB)" evidence="6">
    <location>
        <begin position="59"/>
        <end position="150"/>
    </location>
</feature>
<evidence type="ECO:0000256" key="2">
    <source>
        <dbReference type="ARBA" id="ARBA00023125"/>
    </source>
</evidence>
<dbReference type="InterPro" id="IPR044068">
    <property type="entry name" value="CB"/>
</dbReference>
<evidence type="ECO:0000256" key="1">
    <source>
        <dbReference type="ARBA" id="ARBA00022908"/>
    </source>
</evidence>
<dbReference type="PANTHER" id="PTHR30349">
    <property type="entry name" value="PHAGE INTEGRASE-RELATED"/>
    <property type="match status" value="1"/>
</dbReference>
<accession>A0A8B3FEG0</accession>
<dbReference type="InterPro" id="IPR057084">
    <property type="entry name" value="Int_N"/>
</dbReference>
<dbReference type="Pfam" id="PF24624">
    <property type="entry name" value="Int_N"/>
    <property type="match status" value="1"/>
</dbReference>
<dbReference type="RefSeq" id="WP_121331533.1">
    <property type="nucleotide sequence ID" value="NZ_PSZG01000001.1"/>
</dbReference>
<dbReference type="InterPro" id="IPR011010">
    <property type="entry name" value="DNA_brk_join_enz"/>
</dbReference>
<reference evidence="7 8" key="1">
    <citation type="journal article" date="2018" name="BMC Genomics">
        <title>High genomic variability in the plant pathogenic bacterium Pectobacterium parmentieri deciphered from de novo assembled complete genomes.</title>
        <authorList>
            <person name="Zoledowska S."/>
            <person name="Motyka-Pomagruk A."/>
            <person name="Sledz W."/>
            <person name="Mengoni A."/>
            <person name="Lojkowska E."/>
        </authorList>
    </citation>
    <scope>NUCLEOTIDE SEQUENCE [LARGE SCALE GENOMIC DNA]</scope>
    <source>
        <strain evidence="7 8">IFB5626</strain>
    </source>
</reference>
<comment type="caution">
    <text evidence="7">The sequence shown here is derived from an EMBL/GenBank/DDBJ whole genome shotgun (WGS) entry which is preliminary data.</text>
</comment>
<dbReference type="PROSITE" id="PS51900">
    <property type="entry name" value="CB"/>
    <property type="match status" value="1"/>
</dbReference>
<dbReference type="PANTHER" id="PTHR30349:SF93">
    <property type="entry name" value="FELS-2 PROPHAGE PROTEIN"/>
    <property type="match status" value="1"/>
</dbReference>
<evidence type="ECO:0000256" key="3">
    <source>
        <dbReference type="ARBA" id="ARBA00023172"/>
    </source>
</evidence>
<dbReference type="AlphaFoldDB" id="A0A8B3FEG0"/>
<dbReference type="PROSITE" id="PS51898">
    <property type="entry name" value="TYR_RECOMBINASE"/>
    <property type="match status" value="1"/>
</dbReference>
<dbReference type="EMBL" id="PSZG01000001">
    <property type="protein sequence ID" value="RKO77214.1"/>
    <property type="molecule type" value="Genomic_DNA"/>
</dbReference>
<organism evidence="7 8">
    <name type="scientific">Pectobacterium parmentieri</name>
    <dbReference type="NCBI Taxonomy" id="1905730"/>
    <lineage>
        <taxon>Bacteria</taxon>
        <taxon>Pseudomonadati</taxon>
        <taxon>Pseudomonadota</taxon>
        <taxon>Gammaproteobacteria</taxon>
        <taxon>Enterobacterales</taxon>
        <taxon>Pectobacteriaceae</taxon>
        <taxon>Pectobacterium</taxon>
    </lineage>
</organism>